<dbReference type="EMBL" id="JAWQEG010003671">
    <property type="protein sequence ID" value="KAK3865047.1"/>
    <property type="molecule type" value="Genomic_DNA"/>
</dbReference>
<evidence type="ECO:0000256" key="4">
    <source>
        <dbReference type="ARBA" id="ARBA00022475"/>
    </source>
</evidence>
<dbReference type="Gene3D" id="1.10.287.70">
    <property type="match status" value="1"/>
</dbReference>
<evidence type="ECO:0000256" key="10">
    <source>
        <dbReference type="ARBA" id="ARBA00023180"/>
    </source>
</evidence>
<protein>
    <recommendedName>
        <fullName evidence="15">Ionotropic glutamate receptor L-glutamate and glycine-binding domain-containing protein</fullName>
    </recommendedName>
</protein>
<keyword evidence="11" id="KW-1071">Ligand-gated ion channel</keyword>
<dbReference type="AlphaFoldDB" id="A0AAE1F0L1"/>
<dbReference type="GO" id="GO:0050906">
    <property type="term" value="P:detection of stimulus involved in sensory perception"/>
    <property type="evidence" value="ECO:0007669"/>
    <property type="project" value="UniProtKB-ARBA"/>
</dbReference>
<comment type="caution">
    <text evidence="16">The sequence shown here is derived from an EMBL/GenBank/DDBJ whole genome shotgun (WGS) entry which is preliminary data.</text>
</comment>
<dbReference type="SMART" id="SM00918">
    <property type="entry name" value="Lig_chan-Glu_bd"/>
    <property type="match status" value="1"/>
</dbReference>
<evidence type="ECO:0000313" key="17">
    <source>
        <dbReference type="Proteomes" id="UP001286313"/>
    </source>
</evidence>
<name>A0AAE1F0L1_PETCI</name>
<evidence type="ECO:0000256" key="8">
    <source>
        <dbReference type="ARBA" id="ARBA00023136"/>
    </source>
</evidence>
<feature type="domain" description="Ionotropic glutamate receptor L-glutamate and glycine-binding" evidence="15">
    <location>
        <begin position="393"/>
        <end position="443"/>
    </location>
</feature>
<keyword evidence="6 13" id="KW-1133">Transmembrane helix</keyword>
<keyword evidence="3" id="KW-0813">Transport</keyword>
<keyword evidence="14" id="KW-0732">Signal</keyword>
<gene>
    <name evidence="16" type="ORF">Pcinc_029304</name>
</gene>
<keyword evidence="17" id="KW-1185">Reference proteome</keyword>
<evidence type="ECO:0000259" key="15">
    <source>
        <dbReference type="SMART" id="SM00918"/>
    </source>
</evidence>
<keyword evidence="10" id="KW-0325">Glycoprotein</keyword>
<keyword evidence="5 13" id="KW-0812">Transmembrane</keyword>
<comment type="subcellular location">
    <subcellularLocation>
        <location evidence="1">Cell membrane</location>
        <topology evidence="1">Multi-pass membrane protein</topology>
    </subcellularLocation>
</comment>
<dbReference type="GO" id="GO:0015276">
    <property type="term" value="F:ligand-gated monoatomic ion channel activity"/>
    <property type="evidence" value="ECO:0007669"/>
    <property type="project" value="InterPro"/>
</dbReference>
<dbReference type="PANTHER" id="PTHR42643">
    <property type="entry name" value="IONOTROPIC RECEPTOR 20A-RELATED"/>
    <property type="match status" value="1"/>
</dbReference>
<keyword evidence="4" id="KW-1003">Cell membrane</keyword>
<evidence type="ECO:0000256" key="2">
    <source>
        <dbReference type="ARBA" id="ARBA00008685"/>
    </source>
</evidence>
<feature type="transmembrane region" description="Helical" evidence="13">
    <location>
        <begin position="495"/>
        <end position="516"/>
    </location>
</feature>
<evidence type="ECO:0000256" key="14">
    <source>
        <dbReference type="SAM" id="SignalP"/>
    </source>
</evidence>
<evidence type="ECO:0000313" key="16">
    <source>
        <dbReference type="EMBL" id="KAK3865047.1"/>
    </source>
</evidence>
<dbReference type="InterPro" id="IPR019594">
    <property type="entry name" value="Glu/Gly-bd"/>
</dbReference>
<evidence type="ECO:0000256" key="11">
    <source>
        <dbReference type="ARBA" id="ARBA00023286"/>
    </source>
</evidence>
<keyword evidence="7" id="KW-0406">Ion transport</keyword>
<keyword evidence="12" id="KW-0407">Ion channel</keyword>
<evidence type="ECO:0000256" key="5">
    <source>
        <dbReference type="ARBA" id="ARBA00022692"/>
    </source>
</evidence>
<feature type="chain" id="PRO_5042045453" description="Ionotropic glutamate receptor L-glutamate and glycine-binding domain-containing protein" evidence="14">
    <location>
        <begin position="24"/>
        <end position="818"/>
    </location>
</feature>
<feature type="transmembrane region" description="Helical" evidence="13">
    <location>
        <begin position="521"/>
        <end position="539"/>
    </location>
</feature>
<dbReference type="InterPro" id="IPR001320">
    <property type="entry name" value="Iontro_rcpt_C"/>
</dbReference>
<evidence type="ECO:0000256" key="9">
    <source>
        <dbReference type="ARBA" id="ARBA00023170"/>
    </source>
</evidence>
<dbReference type="SUPFAM" id="SSF53850">
    <property type="entry name" value="Periplasmic binding protein-like II"/>
    <property type="match status" value="1"/>
</dbReference>
<feature type="signal peptide" evidence="14">
    <location>
        <begin position="1"/>
        <end position="23"/>
    </location>
</feature>
<accession>A0AAE1F0L1</accession>
<feature type="transmembrane region" description="Helical" evidence="13">
    <location>
        <begin position="559"/>
        <end position="579"/>
    </location>
</feature>
<evidence type="ECO:0000256" key="12">
    <source>
        <dbReference type="ARBA" id="ARBA00023303"/>
    </source>
</evidence>
<dbReference type="Proteomes" id="UP001286313">
    <property type="component" value="Unassembled WGS sequence"/>
</dbReference>
<keyword evidence="8 13" id="KW-0472">Membrane</keyword>
<evidence type="ECO:0000256" key="3">
    <source>
        <dbReference type="ARBA" id="ARBA00022448"/>
    </source>
</evidence>
<comment type="similarity">
    <text evidence="2">Belongs to the glutamate-gated ion channel (TC 1.A.10.1) family.</text>
</comment>
<feature type="transmembrane region" description="Helical" evidence="13">
    <location>
        <begin position="765"/>
        <end position="783"/>
    </location>
</feature>
<dbReference type="Pfam" id="PF00060">
    <property type="entry name" value="Lig_chan"/>
    <property type="match status" value="1"/>
</dbReference>
<dbReference type="Gene3D" id="3.40.190.10">
    <property type="entry name" value="Periplasmic binding protein-like II"/>
    <property type="match status" value="1"/>
</dbReference>
<organism evidence="16 17">
    <name type="scientific">Petrolisthes cinctipes</name>
    <name type="common">Flat porcelain crab</name>
    <dbReference type="NCBI Taxonomy" id="88211"/>
    <lineage>
        <taxon>Eukaryota</taxon>
        <taxon>Metazoa</taxon>
        <taxon>Ecdysozoa</taxon>
        <taxon>Arthropoda</taxon>
        <taxon>Crustacea</taxon>
        <taxon>Multicrustacea</taxon>
        <taxon>Malacostraca</taxon>
        <taxon>Eumalacostraca</taxon>
        <taxon>Eucarida</taxon>
        <taxon>Decapoda</taxon>
        <taxon>Pleocyemata</taxon>
        <taxon>Anomura</taxon>
        <taxon>Galatheoidea</taxon>
        <taxon>Porcellanidae</taxon>
        <taxon>Petrolisthes</taxon>
    </lineage>
</organism>
<proteinExistence type="inferred from homology"/>
<evidence type="ECO:0000256" key="6">
    <source>
        <dbReference type="ARBA" id="ARBA00022989"/>
    </source>
</evidence>
<evidence type="ECO:0000256" key="7">
    <source>
        <dbReference type="ARBA" id="ARBA00023065"/>
    </source>
</evidence>
<sequence>MAAVVKTLLLHWFLLLWPQPAAARNCVGVRSDVVRQGEVGVTVGETVQQCMDDGGQQRVEGDVDKIVGRVKGELEGQQRVEGDVGEVAGRVKGGVGEIEGQGMRGDVSELEGQRVVQHGVNERQGSEAEKQGVDRSKIMVVLDGGVAEQQRLGQVISEIVEQQHLSQCDLVLLDSSPHSTLVSAISRRVRRGVTVLSLTGSEHHHGLLQPLMEARGDNQQYLPPPVWGDTRTTCRVLILPITNITHANTSLWVAERAGLWKLPQTRVVLVGPGYRGAESVLLHPSLRNTIHALYLTLHHPITTTTTTVVELKVYRRSLYMRDGEAGVEHVLTTNLLSINVNSIITQHVLLNSTLFFNDKDQFLNFEGHKLRVVTAMYFPYVAYWKEGDEPGSPVILTDSLDGRLYHTLSPALNFTYEVYEEPNRSWGTEKNGVFSGMMGQLQREECDLCTMAALNPSRQANFHLAQAYPADDLVLVSRKPDLLPPYLSIVRPFSGVVWVSLLMGVVLFGVSFWALLRALRLCIVGGREVSFVTALMYGWGALLERPPPHPTSVSVTGRMMMACWLVVCLVVTSAFRSSLVAHLTVQGREAPLDTLEDLVTRPGWGWGMESWTLTGTIKEFITNNRDPVFSYTFRKMEAGTWEEFLEKVVRGRFSLLTVKNHIAVIVASHYTNQQGQTPVYISPTSVYNFPSFGWMFRKGAPFYIRFQTILTSLVESGIMQVWKEDVIAKRVKETKESATFKLYISQDTTMQDSNRVVLGLHHLQGAFYLLFLGCGLAFLTLLGEKLVSHTSSVNKSFPSLFSHFTMQSIMVSPLPSHT</sequence>
<dbReference type="GO" id="GO:0005886">
    <property type="term" value="C:plasma membrane"/>
    <property type="evidence" value="ECO:0007669"/>
    <property type="project" value="UniProtKB-SubCell"/>
</dbReference>
<reference evidence="16" key="1">
    <citation type="submission" date="2023-10" db="EMBL/GenBank/DDBJ databases">
        <title>Genome assemblies of two species of porcelain crab, Petrolisthes cinctipes and Petrolisthes manimaculis (Anomura: Porcellanidae).</title>
        <authorList>
            <person name="Angst P."/>
        </authorList>
    </citation>
    <scope>NUCLEOTIDE SEQUENCE</scope>
    <source>
        <strain evidence="16">PB745_01</strain>
        <tissue evidence="16">Gill</tissue>
    </source>
</reference>
<evidence type="ECO:0000256" key="13">
    <source>
        <dbReference type="SAM" id="Phobius"/>
    </source>
</evidence>
<keyword evidence="9" id="KW-0675">Receptor</keyword>
<dbReference type="PANTHER" id="PTHR42643:SF38">
    <property type="entry name" value="IONOTROPIC RECEPTOR 100A"/>
    <property type="match status" value="1"/>
</dbReference>
<dbReference type="InterPro" id="IPR052192">
    <property type="entry name" value="Insect_Ionotropic_Sensory_Rcpt"/>
</dbReference>
<evidence type="ECO:0000256" key="1">
    <source>
        <dbReference type="ARBA" id="ARBA00004651"/>
    </source>
</evidence>